<dbReference type="AlphaFoldDB" id="A0A8D8KD41"/>
<feature type="compositionally biased region" description="Basic residues" evidence="1">
    <location>
        <begin position="20"/>
        <end position="37"/>
    </location>
</feature>
<feature type="compositionally biased region" description="Basic residues" evidence="1">
    <location>
        <begin position="112"/>
        <end position="122"/>
    </location>
</feature>
<protein>
    <submittedName>
        <fullName evidence="2">(northern house mosquito) hypothetical protein</fullName>
    </submittedName>
</protein>
<evidence type="ECO:0000313" key="2">
    <source>
        <dbReference type="EMBL" id="CAG6588769.1"/>
    </source>
</evidence>
<proteinExistence type="predicted"/>
<feature type="region of interest" description="Disordered" evidence="1">
    <location>
        <begin position="1"/>
        <end position="135"/>
    </location>
</feature>
<sequence length="205" mass="23255">MGWPNPRPHDQFPAPEWFLCKHHGPRDKRRRHGRRAERGRGRNANLRSTTILRAGHNLPDRGQPVQRFVPARPSHGQRTGHAPTALGQFRRRRRFQPSPPTPSAAAANATPGRKRSTRRPNHRVAQIEGPRVRGLHSEPAQVSHLHGRLPQTGGKYLLLARVLRRVLAAHARREKALPPVQYDYVADGSETDLSLKTRNNTRVKQ</sequence>
<dbReference type="EMBL" id="HBUE01215598">
    <property type="protein sequence ID" value="CAG6536769.1"/>
    <property type="molecule type" value="Transcribed_RNA"/>
</dbReference>
<organism evidence="2">
    <name type="scientific">Culex pipiens</name>
    <name type="common">House mosquito</name>
    <dbReference type="NCBI Taxonomy" id="7175"/>
    <lineage>
        <taxon>Eukaryota</taxon>
        <taxon>Metazoa</taxon>
        <taxon>Ecdysozoa</taxon>
        <taxon>Arthropoda</taxon>
        <taxon>Hexapoda</taxon>
        <taxon>Insecta</taxon>
        <taxon>Pterygota</taxon>
        <taxon>Neoptera</taxon>
        <taxon>Endopterygota</taxon>
        <taxon>Diptera</taxon>
        <taxon>Nematocera</taxon>
        <taxon>Culicoidea</taxon>
        <taxon>Culicidae</taxon>
        <taxon>Culicinae</taxon>
        <taxon>Culicini</taxon>
        <taxon>Culex</taxon>
        <taxon>Culex</taxon>
    </lineage>
</organism>
<accession>A0A8D8KD41</accession>
<reference evidence="2" key="1">
    <citation type="submission" date="2021-05" db="EMBL/GenBank/DDBJ databases">
        <authorList>
            <person name="Alioto T."/>
            <person name="Alioto T."/>
            <person name="Gomez Garrido J."/>
        </authorList>
    </citation>
    <scope>NUCLEOTIDE SEQUENCE</scope>
</reference>
<dbReference type="EMBL" id="HBUE01322158">
    <property type="protein sequence ID" value="CAG6588769.1"/>
    <property type="molecule type" value="Transcribed_RNA"/>
</dbReference>
<evidence type="ECO:0000256" key="1">
    <source>
        <dbReference type="SAM" id="MobiDB-lite"/>
    </source>
</evidence>
<name>A0A8D8KD41_CULPI</name>
<dbReference type="EMBL" id="HBUE01139053">
    <property type="protein sequence ID" value="CAG6499899.1"/>
    <property type="molecule type" value="Transcribed_RNA"/>
</dbReference>